<accession>A0A2N9EQZ5</accession>
<dbReference type="AlphaFoldDB" id="A0A2N9EQZ5"/>
<feature type="chain" id="PRO_5014763847" description="Secreted protein" evidence="1">
    <location>
        <begin position="21"/>
        <end position="85"/>
    </location>
</feature>
<evidence type="ECO:0000313" key="2">
    <source>
        <dbReference type="EMBL" id="SPC77039.1"/>
    </source>
</evidence>
<name>A0A2N9EQZ5_FAGSY</name>
<reference evidence="2" key="1">
    <citation type="submission" date="2018-02" db="EMBL/GenBank/DDBJ databases">
        <authorList>
            <person name="Cohen D.B."/>
            <person name="Kent A.D."/>
        </authorList>
    </citation>
    <scope>NUCLEOTIDE SEQUENCE</scope>
</reference>
<keyword evidence="1" id="KW-0732">Signal</keyword>
<evidence type="ECO:0008006" key="3">
    <source>
        <dbReference type="Google" id="ProtNLM"/>
    </source>
</evidence>
<feature type="signal peptide" evidence="1">
    <location>
        <begin position="1"/>
        <end position="20"/>
    </location>
</feature>
<gene>
    <name evidence="2" type="ORF">FSB_LOCUS4921</name>
</gene>
<sequence>MRRCARSAVLRRGGVALVAAWQCGGCCGVAAWKALWHGGLAGGERENGVEVWPAGRGRMAWRSWLLYEQEATNALKYEFSEVEEY</sequence>
<dbReference type="EMBL" id="OIVN01000248">
    <property type="protein sequence ID" value="SPC77039.1"/>
    <property type="molecule type" value="Genomic_DNA"/>
</dbReference>
<proteinExistence type="predicted"/>
<organism evidence="2">
    <name type="scientific">Fagus sylvatica</name>
    <name type="common">Beechnut</name>
    <dbReference type="NCBI Taxonomy" id="28930"/>
    <lineage>
        <taxon>Eukaryota</taxon>
        <taxon>Viridiplantae</taxon>
        <taxon>Streptophyta</taxon>
        <taxon>Embryophyta</taxon>
        <taxon>Tracheophyta</taxon>
        <taxon>Spermatophyta</taxon>
        <taxon>Magnoliopsida</taxon>
        <taxon>eudicotyledons</taxon>
        <taxon>Gunneridae</taxon>
        <taxon>Pentapetalae</taxon>
        <taxon>rosids</taxon>
        <taxon>fabids</taxon>
        <taxon>Fagales</taxon>
        <taxon>Fagaceae</taxon>
        <taxon>Fagus</taxon>
    </lineage>
</organism>
<protein>
    <recommendedName>
        <fullName evidence="3">Secreted protein</fullName>
    </recommendedName>
</protein>
<evidence type="ECO:0000256" key="1">
    <source>
        <dbReference type="SAM" id="SignalP"/>
    </source>
</evidence>